<dbReference type="Proteomes" id="UP000662873">
    <property type="component" value="Chromosome"/>
</dbReference>
<dbReference type="AlphaFoldDB" id="A0A809S358"/>
<organism evidence="1 2">
    <name type="scientific">Candidatus Nitrosymbiomonas proteolyticus</name>
    <dbReference type="NCBI Taxonomy" id="2608984"/>
    <lineage>
        <taxon>Bacteria</taxon>
        <taxon>Bacillati</taxon>
        <taxon>Armatimonadota</taxon>
        <taxon>Armatimonadota incertae sedis</taxon>
        <taxon>Candidatus Nitrosymbiomonas</taxon>
    </lineage>
</organism>
<name>A0A809S358_9BACT</name>
<proteinExistence type="predicted"/>
<evidence type="ECO:0000313" key="2">
    <source>
        <dbReference type="Proteomes" id="UP000662873"/>
    </source>
</evidence>
<reference evidence="1" key="1">
    <citation type="journal article" name="DNA Res.">
        <title>The physiological potential of anammox bacteria as revealed by their core genome structure.</title>
        <authorList>
            <person name="Okubo T."/>
            <person name="Toyoda A."/>
            <person name="Fukuhara K."/>
            <person name="Uchiyama I."/>
            <person name="Harigaya Y."/>
            <person name="Kuroiwa M."/>
            <person name="Suzuki T."/>
            <person name="Murakami Y."/>
            <person name="Suwa Y."/>
            <person name="Takami H."/>
        </authorList>
    </citation>
    <scope>NUCLEOTIDE SEQUENCE</scope>
    <source>
        <strain evidence="1">317325-2</strain>
    </source>
</reference>
<protein>
    <submittedName>
        <fullName evidence="1">Uncharacterized protein</fullName>
    </submittedName>
</protein>
<dbReference type="EMBL" id="AP021858">
    <property type="protein sequence ID" value="BBO22936.1"/>
    <property type="molecule type" value="Genomic_DNA"/>
</dbReference>
<dbReference type="KEGG" id="npy:NPRO_05310"/>
<accession>A0A809S358</accession>
<evidence type="ECO:0000313" key="1">
    <source>
        <dbReference type="EMBL" id="BBO22936.1"/>
    </source>
</evidence>
<sequence length="167" mass="18210">MKLDEATRTQLGQIHLRSARAAGGSWLPWTQYLPIDEGEAEIAHSGVHVRHPLHTLGRFSATSNSAAHLASWARTHMPLLAGCLLTSQPFLQIADFQRAMNKLAELPPGPWQVNTEQPGVHAVGAYPKKVYYLFEGFGGQLIPTLEFLAALPDDLSALSRALDCCAD</sequence>
<gene>
    <name evidence="1" type="ORF">NPRO_05310</name>
</gene>